<name>A0A6L2L3R2_TANCI</name>
<proteinExistence type="predicted"/>
<protein>
    <recommendedName>
        <fullName evidence="2">Reverse transcriptase domain-containing protein</fullName>
    </recommendedName>
</protein>
<reference evidence="1" key="1">
    <citation type="journal article" date="2019" name="Sci. Rep.">
        <title>Draft genome of Tanacetum cinerariifolium, the natural source of mosquito coil.</title>
        <authorList>
            <person name="Yamashiro T."/>
            <person name="Shiraishi A."/>
            <person name="Satake H."/>
            <person name="Nakayama K."/>
        </authorList>
    </citation>
    <scope>NUCLEOTIDE SEQUENCE</scope>
</reference>
<dbReference type="EMBL" id="BKCJ010003677">
    <property type="protein sequence ID" value="GEU56531.1"/>
    <property type="molecule type" value="Genomic_DNA"/>
</dbReference>
<organism evidence="1">
    <name type="scientific">Tanacetum cinerariifolium</name>
    <name type="common">Dalmatian daisy</name>
    <name type="synonym">Chrysanthemum cinerariifolium</name>
    <dbReference type="NCBI Taxonomy" id="118510"/>
    <lineage>
        <taxon>Eukaryota</taxon>
        <taxon>Viridiplantae</taxon>
        <taxon>Streptophyta</taxon>
        <taxon>Embryophyta</taxon>
        <taxon>Tracheophyta</taxon>
        <taxon>Spermatophyta</taxon>
        <taxon>Magnoliopsida</taxon>
        <taxon>eudicotyledons</taxon>
        <taxon>Gunneridae</taxon>
        <taxon>Pentapetalae</taxon>
        <taxon>asterids</taxon>
        <taxon>campanulids</taxon>
        <taxon>Asterales</taxon>
        <taxon>Asteraceae</taxon>
        <taxon>Asteroideae</taxon>
        <taxon>Anthemideae</taxon>
        <taxon>Anthemidinae</taxon>
        <taxon>Tanacetum</taxon>
    </lineage>
</organism>
<accession>A0A6L2L3R2</accession>
<evidence type="ECO:0000313" key="1">
    <source>
        <dbReference type="EMBL" id="GEU56531.1"/>
    </source>
</evidence>
<dbReference type="AlphaFoldDB" id="A0A6L2L3R2"/>
<sequence>MVAPSGNIMRKTPQEAYDTTFASSEQVEVFGNDTGYIIQSVQHQLGPGHPNTFHYSYSDESDEDEPSKVNTDFLLEKTDAFLSLDWIPPRIDNEIFDAEGDIILLENLLNIDSTRDLPPQELNNEIFDVERDILLLEKLLNIDSTKDPPPQELNNDPEGDILFLETLLKDDLSDAANYEIISLIREPSDTFLIGSKEIIFTPLEDIDDLLPIPRDSDESKTDTIMDEVKIHCPQSTVQILPPYIPHELEPEPEEYFVVESYEKLITRGGKMNFDMTMPSPILALSPFHYRIFGSYNILDILGPRLFSYFSHNFGHVFPKEFINFLSLNIFLLGDENEPRFIMDDPNITMEEHIRLEEEKAQRLGQTFIWQTAIYRKVKYSEDEDDCFTNFETEFPAIVFDDTLTSNTKFSYESMVSPLNENKINFRISLDESNDEDYMVIFDENSFSYKILFVDDLKIDSKKDNDKIDMPSIPSPKLMIGHSDDLDFFKYFENEFPAITYNDNLTSKLTEPSVSFQHIEEFDLNDETSFSETMKRNKNVL</sequence>
<comment type="caution">
    <text evidence="1">The sequence shown here is derived from an EMBL/GenBank/DDBJ whole genome shotgun (WGS) entry which is preliminary data.</text>
</comment>
<gene>
    <name evidence="1" type="ORF">Tci_028509</name>
</gene>
<evidence type="ECO:0008006" key="2">
    <source>
        <dbReference type="Google" id="ProtNLM"/>
    </source>
</evidence>